<evidence type="ECO:0000313" key="9">
    <source>
        <dbReference type="Proteomes" id="UP001530400"/>
    </source>
</evidence>
<dbReference type="Pfam" id="PF03171">
    <property type="entry name" value="2OG-FeII_Oxy"/>
    <property type="match status" value="1"/>
</dbReference>
<gene>
    <name evidence="8" type="ORF">ACHAWO_008623</name>
</gene>
<keyword evidence="3 5" id="KW-0560">Oxidoreductase</keyword>
<evidence type="ECO:0000256" key="5">
    <source>
        <dbReference type="RuleBase" id="RU003682"/>
    </source>
</evidence>
<dbReference type="InterPro" id="IPR005123">
    <property type="entry name" value="Oxoglu/Fe-dep_dioxygenase_dom"/>
</dbReference>
<evidence type="ECO:0000313" key="8">
    <source>
        <dbReference type="EMBL" id="KAL3768494.1"/>
    </source>
</evidence>
<name>A0ABD3MYQ2_9STRA</name>
<evidence type="ECO:0000256" key="6">
    <source>
        <dbReference type="SAM" id="MobiDB-lite"/>
    </source>
</evidence>
<dbReference type="EMBL" id="JALLPJ020001346">
    <property type="protein sequence ID" value="KAL3768494.1"/>
    <property type="molecule type" value="Genomic_DNA"/>
</dbReference>
<feature type="region of interest" description="Disordered" evidence="6">
    <location>
        <begin position="104"/>
        <end position="154"/>
    </location>
</feature>
<dbReference type="PANTHER" id="PTHR10209:SF867">
    <property type="entry name" value="2-OXOGLUTARATE (2OG) AND FE(II)-DEPENDENT OXYGENASE SUPERFAMILY PROTEIN"/>
    <property type="match status" value="1"/>
</dbReference>
<dbReference type="PANTHER" id="PTHR10209">
    <property type="entry name" value="OXIDOREDUCTASE, 2OG-FE II OXYGENASE FAMILY PROTEIN"/>
    <property type="match status" value="1"/>
</dbReference>
<dbReference type="InterPro" id="IPR027443">
    <property type="entry name" value="IPNS-like_sf"/>
</dbReference>
<sequence length="391" mass="43387">MNIPIIDISPLHSLTIADDHSSSPSSPAALQKCIADLKSACQSHGFFAIQNHGIPSSLITAVRHASRDFFDSSPDIKREVTMSEDYPYGYENYESLGVMYCSNGSGGDGNDSSSNDSSANRQQVSTMIDSKETFSIGPSHNSSKMPPRQFPSHPSSFQRALTEYYTAMETLACTLFRGLALALDLKMDWFLQRDVFDVTAHQCALRVLNYPPLEYYEDADAAGDETKNKTVIRAGAHTDYGALTILLSGGPGLQLCLDPNQETNANNDTITSNTNTTTWMDVPHLEGAFIINLGDLMQRWTNDRWRSTLHRVVAVPDDIACDDEGHSNNERRLIRCSRRQSIAFFVNMNGDANIVPFESCVDEKSNPARYEAIKASDHLMQRHLRSMGKQT</sequence>
<dbReference type="Gene3D" id="2.60.120.330">
    <property type="entry name" value="B-lactam Antibiotic, Isopenicillin N Synthase, Chain"/>
    <property type="match status" value="1"/>
</dbReference>
<dbReference type="InterPro" id="IPR044861">
    <property type="entry name" value="IPNS-like_FE2OG_OXY"/>
</dbReference>
<accession>A0ABD3MYQ2</accession>
<evidence type="ECO:0000256" key="3">
    <source>
        <dbReference type="ARBA" id="ARBA00023002"/>
    </source>
</evidence>
<keyword evidence="9" id="KW-1185">Reference proteome</keyword>
<reference evidence="8 9" key="1">
    <citation type="submission" date="2024-10" db="EMBL/GenBank/DDBJ databases">
        <title>Updated reference genomes for cyclostephanoid diatoms.</title>
        <authorList>
            <person name="Roberts W.R."/>
            <person name="Alverson A.J."/>
        </authorList>
    </citation>
    <scope>NUCLEOTIDE SEQUENCE [LARGE SCALE GENOMIC DNA]</scope>
    <source>
        <strain evidence="8 9">AJA010-31</strain>
    </source>
</reference>
<organism evidence="8 9">
    <name type="scientific">Cyclotella atomus</name>
    <dbReference type="NCBI Taxonomy" id="382360"/>
    <lineage>
        <taxon>Eukaryota</taxon>
        <taxon>Sar</taxon>
        <taxon>Stramenopiles</taxon>
        <taxon>Ochrophyta</taxon>
        <taxon>Bacillariophyta</taxon>
        <taxon>Coscinodiscophyceae</taxon>
        <taxon>Thalassiosirophycidae</taxon>
        <taxon>Stephanodiscales</taxon>
        <taxon>Stephanodiscaceae</taxon>
        <taxon>Cyclotella</taxon>
    </lineage>
</organism>
<dbReference type="GO" id="GO:0016491">
    <property type="term" value="F:oxidoreductase activity"/>
    <property type="evidence" value="ECO:0007669"/>
    <property type="project" value="UniProtKB-KW"/>
</dbReference>
<dbReference type="AlphaFoldDB" id="A0ABD3MYQ2"/>
<dbReference type="GO" id="GO:0046872">
    <property type="term" value="F:metal ion binding"/>
    <property type="evidence" value="ECO:0007669"/>
    <property type="project" value="UniProtKB-KW"/>
</dbReference>
<evidence type="ECO:0000256" key="1">
    <source>
        <dbReference type="ARBA" id="ARBA00008056"/>
    </source>
</evidence>
<evidence type="ECO:0000256" key="4">
    <source>
        <dbReference type="ARBA" id="ARBA00023004"/>
    </source>
</evidence>
<comment type="caution">
    <text evidence="8">The sequence shown here is derived from an EMBL/GenBank/DDBJ whole genome shotgun (WGS) entry which is preliminary data.</text>
</comment>
<dbReference type="InterPro" id="IPR026992">
    <property type="entry name" value="DIOX_N"/>
</dbReference>
<dbReference type="Proteomes" id="UP001530400">
    <property type="component" value="Unassembled WGS sequence"/>
</dbReference>
<dbReference type="Pfam" id="PF14226">
    <property type="entry name" value="DIOX_N"/>
    <property type="match status" value="1"/>
</dbReference>
<feature type="compositionally biased region" description="Polar residues" evidence="6">
    <location>
        <begin position="119"/>
        <end position="128"/>
    </location>
</feature>
<dbReference type="SUPFAM" id="SSF51197">
    <property type="entry name" value="Clavaminate synthase-like"/>
    <property type="match status" value="1"/>
</dbReference>
<dbReference type="PROSITE" id="PS51471">
    <property type="entry name" value="FE2OG_OXY"/>
    <property type="match status" value="1"/>
</dbReference>
<proteinExistence type="inferred from homology"/>
<protein>
    <recommendedName>
        <fullName evidence="7">Fe2OG dioxygenase domain-containing protein</fullName>
    </recommendedName>
</protein>
<comment type="similarity">
    <text evidence="1 5">Belongs to the iron/ascorbate-dependent oxidoreductase family.</text>
</comment>
<keyword evidence="2 5" id="KW-0479">Metal-binding</keyword>
<evidence type="ECO:0000259" key="7">
    <source>
        <dbReference type="PROSITE" id="PS51471"/>
    </source>
</evidence>
<keyword evidence="4 5" id="KW-0408">Iron</keyword>
<evidence type="ECO:0000256" key="2">
    <source>
        <dbReference type="ARBA" id="ARBA00022723"/>
    </source>
</evidence>
<feature type="domain" description="Fe2OG dioxygenase" evidence="7">
    <location>
        <begin position="199"/>
        <end position="348"/>
    </location>
</feature>